<dbReference type="PANTHER" id="PTHR33840:SF1">
    <property type="entry name" value="TLE1 PHOSPHOLIPASE DOMAIN-CONTAINING PROTEIN"/>
    <property type="match status" value="1"/>
</dbReference>
<dbReference type="EMBL" id="ML995543">
    <property type="protein sequence ID" value="KAF2135928.1"/>
    <property type="molecule type" value="Genomic_DNA"/>
</dbReference>
<proteinExistence type="predicted"/>
<organism evidence="3 4">
    <name type="scientific">Aplosporella prunicola CBS 121167</name>
    <dbReference type="NCBI Taxonomy" id="1176127"/>
    <lineage>
        <taxon>Eukaryota</taxon>
        <taxon>Fungi</taxon>
        <taxon>Dikarya</taxon>
        <taxon>Ascomycota</taxon>
        <taxon>Pezizomycotina</taxon>
        <taxon>Dothideomycetes</taxon>
        <taxon>Dothideomycetes incertae sedis</taxon>
        <taxon>Botryosphaeriales</taxon>
        <taxon>Aplosporellaceae</taxon>
        <taxon>Aplosporella</taxon>
    </lineage>
</organism>
<dbReference type="InterPro" id="IPR029058">
    <property type="entry name" value="AB_hydrolase_fold"/>
</dbReference>
<accession>A0A6A6AXE2</accession>
<feature type="compositionally biased region" description="Basic and acidic residues" evidence="1">
    <location>
        <begin position="476"/>
        <end position="491"/>
    </location>
</feature>
<protein>
    <recommendedName>
        <fullName evidence="2">T6SS Phospholipase effector Tle1-like catalytic domain-containing protein</fullName>
    </recommendedName>
</protein>
<dbReference type="PANTHER" id="PTHR33840">
    <property type="match status" value="1"/>
</dbReference>
<dbReference type="GeneID" id="54293105"/>
<feature type="compositionally biased region" description="Basic residues" evidence="1">
    <location>
        <begin position="459"/>
        <end position="474"/>
    </location>
</feature>
<evidence type="ECO:0000313" key="3">
    <source>
        <dbReference type="EMBL" id="KAF2135928.1"/>
    </source>
</evidence>
<dbReference type="Pfam" id="PF09994">
    <property type="entry name" value="T6SS_Tle1-like_cat"/>
    <property type="match status" value="1"/>
</dbReference>
<dbReference type="Proteomes" id="UP000799438">
    <property type="component" value="Unassembled WGS sequence"/>
</dbReference>
<name>A0A6A6AXE2_9PEZI</name>
<evidence type="ECO:0000256" key="1">
    <source>
        <dbReference type="SAM" id="MobiDB-lite"/>
    </source>
</evidence>
<dbReference type="RefSeq" id="XP_033391646.1">
    <property type="nucleotide sequence ID" value="XM_033535611.1"/>
</dbReference>
<feature type="domain" description="T6SS Phospholipase effector Tle1-like catalytic" evidence="2">
    <location>
        <begin position="3"/>
        <end position="285"/>
    </location>
</feature>
<dbReference type="AlphaFoldDB" id="A0A6A6AXE2"/>
<dbReference type="OrthoDB" id="3057168at2759"/>
<dbReference type="InterPro" id="IPR018712">
    <property type="entry name" value="Tle1-like_cat"/>
</dbReference>
<keyword evidence="4" id="KW-1185">Reference proteome</keyword>
<sequence>MRTVLTRTGTWLNADNGMNNGELAIPSNVTRISRAIRPMSKDGIPQVVYYQFGVGSRGNVLDKIVGGTTGSGIEENVREAYAFLSNNYSPGDEIILIGFSRGAFTARSVAGLICEIGMLTKKGLPAFVPIFEDVQHRRDHKYKDKNPTIPFSNKPNACDPRYREELERRGLTDLDVTVKAIGVWDTVGSLGAPRIGWLTRVGIQPTQSHEMKFYDTKLSNSIEHAFQALALDEKRAAFAPAVWEKPRGNTTVLRQVWFPGVHSNIGGGYDDQQLANITLAWMAAQLSPFLDFRTKYLLAQDDAAARYYVKRHETPRPWAFGTIPNSAMGLYALAGTTARCPGTYHAVDPHTGRVTPRPLRDTCEYVHPSVRARLRLGGPGEADKGKYSAGPLTRAWRLVVGESEGEDGAPSVVWRPVRGREVESGAPKVLPESPLWRLERELCARDPETFDYVVAPPRTRGRDKAHARRRRSRSRAGGEGRDRSEWRRSVG</sequence>
<dbReference type="SUPFAM" id="SSF53474">
    <property type="entry name" value="alpha/beta-Hydrolases"/>
    <property type="match status" value="1"/>
</dbReference>
<evidence type="ECO:0000313" key="4">
    <source>
        <dbReference type="Proteomes" id="UP000799438"/>
    </source>
</evidence>
<feature type="region of interest" description="Disordered" evidence="1">
    <location>
        <begin position="454"/>
        <end position="491"/>
    </location>
</feature>
<evidence type="ECO:0000259" key="2">
    <source>
        <dbReference type="Pfam" id="PF09994"/>
    </source>
</evidence>
<gene>
    <name evidence="3" type="ORF">K452DRAFT_157262</name>
</gene>
<reference evidence="3" key="1">
    <citation type="journal article" date="2020" name="Stud. Mycol.">
        <title>101 Dothideomycetes genomes: a test case for predicting lifestyles and emergence of pathogens.</title>
        <authorList>
            <person name="Haridas S."/>
            <person name="Albert R."/>
            <person name="Binder M."/>
            <person name="Bloem J."/>
            <person name="Labutti K."/>
            <person name="Salamov A."/>
            <person name="Andreopoulos B."/>
            <person name="Baker S."/>
            <person name="Barry K."/>
            <person name="Bills G."/>
            <person name="Bluhm B."/>
            <person name="Cannon C."/>
            <person name="Castanera R."/>
            <person name="Culley D."/>
            <person name="Daum C."/>
            <person name="Ezra D."/>
            <person name="Gonzalez J."/>
            <person name="Henrissat B."/>
            <person name="Kuo A."/>
            <person name="Liang C."/>
            <person name="Lipzen A."/>
            <person name="Lutzoni F."/>
            <person name="Magnuson J."/>
            <person name="Mondo S."/>
            <person name="Nolan M."/>
            <person name="Ohm R."/>
            <person name="Pangilinan J."/>
            <person name="Park H.-J."/>
            <person name="Ramirez L."/>
            <person name="Alfaro M."/>
            <person name="Sun H."/>
            <person name="Tritt A."/>
            <person name="Yoshinaga Y."/>
            <person name="Zwiers L.-H."/>
            <person name="Turgeon B."/>
            <person name="Goodwin S."/>
            <person name="Spatafora J."/>
            <person name="Crous P."/>
            <person name="Grigoriev I."/>
        </authorList>
    </citation>
    <scope>NUCLEOTIDE SEQUENCE</scope>
    <source>
        <strain evidence="3">CBS 121167</strain>
    </source>
</reference>